<keyword evidence="2" id="KW-1185">Reference proteome</keyword>
<organism evidence="1 2">
    <name type="scientific">Tistrella bauzanensis</name>
    <dbReference type="NCBI Taxonomy" id="657419"/>
    <lineage>
        <taxon>Bacteria</taxon>
        <taxon>Pseudomonadati</taxon>
        <taxon>Pseudomonadota</taxon>
        <taxon>Alphaproteobacteria</taxon>
        <taxon>Geminicoccales</taxon>
        <taxon>Geminicoccaceae</taxon>
        <taxon>Tistrella</taxon>
    </lineage>
</organism>
<dbReference type="Pfam" id="PF02452">
    <property type="entry name" value="PemK_toxin"/>
    <property type="match status" value="1"/>
</dbReference>
<reference evidence="2" key="1">
    <citation type="journal article" date="2019" name="Int. J. Syst. Evol. Microbiol.">
        <title>The Global Catalogue of Microorganisms (GCM) 10K type strain sequencing project: providing services to taxonomists for standard genome sequencing and annotation.</title>
        <authorList>
            <consortium name="The Broad Institute Genomics Platform"/>
            <consortium name="The Broad Institute Genome Sequencing Center for Infectious Disease"/>
            <person name="Wu L."/>
            <person name="Ma J."/>
        </authorList>
    </citation>
    <scope>NUCLEOTIDE SEQUENCE [LARGE SCALE GENOMIC DNA]</scope>
    <source>
        <strain evidence="2">CGMCC 1.10188</strain>
    </source>
</reference>
<protein>
    <submittedName>
        <fullName evidence="1">mRNA interferase PemK</fullName>
    </submittedName>
</protein>
<accession>A0ABQ1IA35</accession>
<name>A0ABQ1IA35_9PROT</name>
<dbReference type="EMBL" id="BMDZ01000002">
    <property type="protein sequence ID" value="GGB25180.1"/>
    <property type="molecule type" value="Genomic_DNA"/>
</dbReference>
<dbReference type="PANTHER" id="PTHR33988">
    <property type="entry name" value="ENDORIBONUCLEASE MAZF-RELATED"/>
    <property type="match status" value="1"/>
</dbReference>
<dbReference type="RefSeq" id="WP_188574187.1">
    <property type="nucleotide sequence ID" value="NZ_BMDZ01000002.1"/>
</dbReference>
<gene>
    <name evidence="1" type="ORF">GCM10011505_02980</name>
</gene>
<evidence type="ECO:0000313" key="1">
    <source>
        <dbReference type="EMBL" id="GGB25180.1"/>
    </source>
</evidence>
<dbReference type="Proteomes" id="UP000603352">
    <property type="component" value="Unassembled WGS sequence"/>
</dbReference>
<dbReference type="PANTHER" id="PTHR33988:SF2">
    <property type="entry name" value="ENDORIBONUCLEASE MAZF"/>
    <property type="match status" value="1"/>
</dbReference>
<proteinExistence type="predicted"/>
<dbReference type="Gene3D" id="2.30.30.110">
    <property type="match status" value="1"/>
</dbReference>
<evidence type="ECO:0000313" key="2">
    <source>
        <dbReference type="Proteomes" id="UP000603352"/>
    </source>
</evidence>
<comment type="caution">
    <text evidence="1">The sequence shown here is derived from an EMBL/GenBank/DDBJ whole genome shotgun (WGS) entry which is preliminary data.</text>
</comment>
<dbReference type="InterPro" id="IPR011067">
    <property type="entry name" value="Plasmid_toxin/cell-grow_inhib"/>
</dbReference>
<dbReference type="SUPFAM" id="SSF50118">
    <property type="entry name" value="Cell growth inhibitor/plasmid maintenance toxic component"/>
    <property type="match status" value="1"/>
</dbReference>
<sequence length="115" mass="12284">MRRGDIVTAAASGDYGKPRPALIIQHDLYAALPSVTVLPLTSFLEDAPLLRITIQPDDKNGLKKPSQVMVDKIVTLPRARIGVAIGRIDVETSAAVDLALRRFLNLPAYPGAGGL</sequence>
<dbReference type="InterPro" id="IPR003477">
    <property type="entry name" value="PemK-like"/>
</dbReference>